<protein>
    <recommendedName>
        <fullName evidence="4">BRCT domain-containing protein</fullName>
    </recommendedName>
</protein>
<accession>A0A1Y2AJZ9</accession>
<dbReference type="AlphaFoldDB" id="A0A1Y2AJZ9"/>
<evidence type="ECO:0000256" key="1">
    <source>
        <dbReference type="SAM" id="MobiDB-lite"/>
    </source>
</evidence>
<dbReference type="Proteomes" id="UP000193986">
    <property type="component" value="Unassembled WGS sequence"/>
</dbReference>
<gene>
    <name evidence="2" type="ORF">BCR39DRAFT_550593</name>
</gene>
<evidence type="ECO:0000313" key="2">
    <source>
        <dbReference type="EMBL" id="ORY22908.1"/>
    </source>
</evidence>
<feature type="region of interest" description="Disordered" evidence="1">
    <location>
        <begin position="225"/>
        <end position="246"/>
    </location>
</feature>
<organism evidence="2 3">
    <name type="scientific">Naematelia encephala</name>
    <dbReference type="NCBI Taxonomy" id="71784"/>
    <lineage>
        <taxon>Eukaryota</taxon>
        <taxon>Fungi</taxon>
        <taxon>Dikarya</taxon>
        <taxon>Basidiomycota</taxon>
        <taxon>Agaricomycotina</taxon>
        <taxon>Tremellomycetes</taxon>
        <taxon>Tremellales</taxon>
        <taxon>Naemateliaceae</taxon>
        <taxon>Naematelia</taxon>
    </lineage>
</organism>
<dbReference type="InParanoid" id="A0A1Y2AJZ9"/>
<name>A0A1Y2AJZ9_9TREE</name>
<evidence type="ECO:0000313" key="3">
    <source>
        <dbReference type="Proteomes" id="UP000193986"/>
    </source>
</evidence>
<evidence type="ECO:0008006" key="4">
    <source>
        <dbReference type="Google" id="ProtNLM"/>
    </source>
</evidence>
<sequence>MSVISTSSSVSDSSALFSSIRFHVLFDLFQEDVVFALIELIKARGGVVNDSACYEVQEGDVILVPTCEESLNPARSTDIAKGADPINAQYLGHYIVSSLWVYRSSYFGTLAMLEESWPDNQSRSEGPITPSREEPTTKRCRVYKTVKPGDERRIAFMREMISLYSWAGKSKKEFYRFCAEQAMERGNRYDKNIRGFYRAYVDFLEPSAIAHGYTRARMNMQQKDRASWTTTKMSAPRHGPLIKDLS</sequence>
<reference evidence="2 3" key="1">
    <citation type="submission" date="2016-07" db="EMBL/GenBank/DDBJ databases">
        <title>Pervasive Adenine N6-methylation of Active Genes in Fungi.</title>
        <authorList>
            <consortium name="DOE Joint Genome Institute"/>
            <person name="Mondo S.J."/>
            <person name="Dannebaum R.O."/>
            <person name="Kuo R.C."/>
            <person name="Labutti K."/>
            <person name="Haridas S."/>
            <person name="Kuo A."/>
            <person name="Salamov A."/>
            <person name="Ahrendt S.R."/>
            <person name="Lipzen A."/>
            <person name="Sullivan W."/>
            <person name="Andreopoulos W.B."/>
            <person name="Clum A."/>
            <person name="Lindquist E."/>
            <person name="Daum C."/>
            <person name="Ramamoorthy G.K."/>
            <person name="Gryganskyi A."/>
            <person name="Culley D."/>
            <person name="Magnuson J.K."/>
            <person name="James T.Y."/>
            <person name="O'Malley M.A."/>
            <person name="Stajich J.E."/>
            <person name="Spatafora J.W."/>
            <person name="Visel A."/>
            <person name="Grigoriev I.V."/>
        </authorList>
    </citation>
    <scope>NUCLEOTIDE SEQUENCE [LARGE SCALE GENOMIC DNA]</scope>
    <source>
        <strain evidence="2 3">68-887.2</strain>
    </source>
</reference>
<comment type="caution">
    <text evidence="2">The sequence shown here is derived from an EMBL/GenBank/DDBJ whole genome shotgun (WGS) entry which is preliminary data.</text>
</comment>
<keyword evidence="3" id="KW-1185">Reference proteome</keyword>
<proteinExistence type="predicted"/>
<dbReference type="EMBL" id="MCFC01000086">
    <property type="protein sequence ID" value="ORY22908.1"/>
    <property type="molecule type" value="Genomic_DNA"/>
</dbReference>